<dbReference type="InterPro" id="IPR010730">
    <property type="entry name" value="HET"/>
</dbReference>
<protein>
    <submittedName>
        <fullName evidence="2">HET-domain-containing protein</fullName>
    </submittedName>
</protein>
<keyword evidence="3" id="KW-1185">Reference proteome</keyword>
<dbReference type="Pfam" id="PF06985">
    <property type="entry name" value="HET"/>
    <property type="match status" value="1"/>
</dbReference>
<sequence length="455" mass="52596">MCLPQNVRLILVKTSRSAFQYYPKLKVPHVLRYFAHGFDGVTSPTIATIMTPNPRQHCRLDSSTFSELPRTFRDAVQVTRELGIQYLWIDSLCIIQWNQEDWKHEATRMEGVFASAYCTIAATSAVDSEAGFLKRNVSSECVLAQDASGRRLYICADTDDSNNHVDIDDFDDHVEKAPLNTRAWVMQERALSRRTIHFSGKQMYWECGEGVYCETLTRLQSSLRKKFFMLDSNFPDRLLKSGNRRTIEFIHSVFEDYSKRGLTIGTDRRVAISGLEARIAHARGCESRYGIFEQYLHRNLLWQRSEERTKPIEYGTWTVPSWSWMAYNGGIEFMDIPFGDVDWIDKLRFDKECELALIADVGMFLDCTVQPDGNQYAVLDFGGMKRGWIHYDVEESKNLRKIECVVAGKKSNKDVKEYYILVVRPTKVDGKYRRVGVGLIQSDYVVRQRLNVRVL</sequence>
<gene>
    <name evidence="2" type="ORF">K469DRAFT_683237</name>
</gene>
<dbReference type="Proteomes" id="UP000800200">
    <property type="component" value="Unassembled WGS sequence"/>
</dbReference>
<name>A0A6A6EIB8_9PEZI</name>
<dbReference type="EMBL" id="ML994620">
    <property type="protein sequence ID" value="KAF2189860.1"/>
    <property type="molecule type" value="Genomic_DNA"/>
</dbReference>
<dbReference type="AlphaFoldDB" id="A0A6A6EIB8"/>
<feature type="domain" description="Heterokaryon incompatibility" evidence="1">
    <location>
        <begin position="63"/>
        <end position="188"/>
    </location>
</feature>
<proteinExistence type="predicted"/>
<evidence type="ECO:0000313" key="3">
    <source>
        <dbReference type="Proteomes" id="UP000800200"/>
    </source>
</evidence>
<accession>A0A6A6EIB8</accession>
<dbReference type="PANTHER" id="PTHR33112">
    <property type="entry name" value="DOMAIN PROTEIN, PUTATIVE-RELATED"/>
    <property type="match status" value="1"/>
</dbReference>
<organism evidence="2 3">
    <name type="scientific">Zopfia rhizophila CBS 207.26</name>
    <dbReference type="NCBI Taxonomy" id="1314779"/>
    <lineage>
        <taxon>Eukaryota</taxon>
        <taxon>Fungi</taxon>
        <taxon>Dikarya</taxon>
        <taxon>Ascomycota</taxon>
        <taxon>Pezizomycotina</taxon>
        <taxon>Dothideomycetes</taxon>
        <taxon>Dothideomycetes incertae sedis</taxon>
        <taxon>Zopfiaceae</taxon>
        <taxon>Zopfia</taxon>
    </lineage>
</organism>
<evidence type="ECO:0000313" key="2">
    <source>
        <dbReference type="EMBL" id="KAF2189860.1"/>
    </source>
</evidence>
<dbReference type="PANTHER" id="PTHR33112:SF10">
    <property type="entry name" value="TOL"/>
    <property type="match status" value="1"/>
</dbReference>
<dbReference type="OrthoDB" id="4161196at2759"/>
<reference evidence="2" key="1">
    <citation type="journal article" date="2020" name="Stud. Mycol.">
        <title>101 Dothideomycetes genomes: a test case for predicting lifestyles and emergence of pathogens.</title>
        <authorList>
            <person name="Haridas S."/>
            <person name="Albert R."/>
            <person name="Binder M."/>
            <person name="Bloem J."/>
            <person name="Labutti K."/>
            <person name="Salamov A."/>
            <person name="Andreopoulos B."/>
            <person name="Baker S."/>
            <person name="Barry K."/>
            <person name="Bills G."/>
            <person name="Bluhm B."/>
            <person name="Cannon C."/>
            <person name="Castanera R."/>
            <person name="Culley D."/>
            <person name="Daum C."/>
            <person name="Ezra D."/>
            <person name="Gonzalez J."/>
            <person name="Henrissat B."/>
            <person name="Kuo A."/>
            <person name="Liang C."/>
            <person name="Lipzen A."/>
            <person name="Lutzoni F."/>
            <person name="Magnuson J."/>
            <person name="Mondo S."/>
            <person name="Nolan M."/>
            <person name="Ohm R."/>
            <person name="Pangilinan J."/>
            <person name="Park H.-J."/>
            <person name="Ramirez L."/>
            <person name="Alfaro M."/>
            <person name="Sun H."/>
            <person name="Tritt A."/>
            <person name="Yoshinaga Y."/>
            <person name="Zwiers L.-H."/>
            <person name="Turgeon B."/>
            <person name="Goodwin S."/>
            <person name="Spatafora J."/>
            <person name="Crous P."/>
            <person name="Grigoriev I."/>
        </authorList>
    </citation>
    <scope>NUCLEOTIDE SEQUENCE</scope>
    <source>
        <strain evidence="2">CBS 207.26</strain>
    </source>
</reference>
<evidence type="ECO:0000259" key="1">
    <source>
        <dbReference type="Pfam" id="PF06985"/>
    </source>
</evidence>